<evidence type="ECO:0000313" key="4">
    <source>
        <dbReference type="Proteomes" id="UP000000925"/>
    </source>
</evidence>
<dbReference type="eggNOG" id="COG5621">
    <property type="taxonomic scope" value="Bacteria"/>
</dbReference>
<name>D5EPW0_CORAD</name>
<accession>D5EPW0</accession>
<feature type="domain" description="AttH" evidence="2">
    <location>
        <begin position="57"/>
        <end position="233"/>
    </location>
</feature>
<dbReference type="STRING" id="583355.Caka_2678"/>
<dbReference type="PANTHER" id="PTHR38591:SF1">
    <property type="entry name" value="BLL1000 PROTEIN"/>
    <property type="match status" value="1"/>
</dbReference>
<dbReference type="Pfam" id="PF07143">
    <property type="entry name" value="CrtC"/>
    <property type="match status" value="1"/>
</dbReference>
<evidence type="ECO:0000313" key="3">
    <source>
        <dbReference type="EMBL" id="ADE55693.1"/>
    </source>
</evidence>
<feature type="signal peptide" evidence="1">
    <location>
        <begin position="1"/>
        <end position="21"/>
    </location>
</feature>
<proteinExistence type="predicted"/>
<keyword evidence="4" id="KW-1185">Reference proteome</keyword>
<evidence type="ECO:0000259" key="2">
    <source>
        <dbReference type="Pfam" id="PF07143"/>
    </source>
</evidence>
<dbReference type="KEGG" id="caa:Caka_2678"/>
<dbReference type="Pfam" id="PF17186">
    <property type="entry name" value="Lipocalin_9"/>
    <property type="match status" value="1"/>
</dbReference>
<organism evidence="3 4">
    <name type="scientific">Coraliomargarita akajimensis (strain DSM 45221 / IAM 15411 / JCM 23193 / KCTC 12865 / 04OKA010-24)</name>
    <dbReference type="NCBI Taxonomy" id="583355"/>
    <lineage>
        <taxon>Bacteria</taxon>
        <taxon>Pseudomonadati</taxon>
        <taxon>Verrucomicrobiota</taxon>
        <taxon>Opitutia</taxon>
        <taxon>Puniceicoccales</taxon>
        <taxon>Coraliomargaritaceae</taxon>
        <taxon>Coraliomargarita</taxon>
    </lineage>
</organism>
<keyword evidence="1" id="KW-0732">Signal</keyword>
<feature type="chain" id="PRO_5003070899" description="AttH domain-containing protein" evidence="1">
    <location>
        <begin position="22"/>
        <end position="382"/>
    </location>
</feature>
<dbReference type="AlphaFoldDB" id="D5EPW0"/>
<sequence length="382" mass="42761">MNLWIRVLNVVLLSLSAPLHGDWIEPPVRTESGYPVPQPDVLPELPRAHGAHPGYGIEWWYWVGHLRDAEGVQRYGFQVTVFRVEGAAETAMVTDAAAFGSQQLFMAHVALSDLNTGQYLHTERVYRHGWQARASVDSLDLAVGPVRATQDPKTERIDIEAALPDGQQLSLRMEPSKALLAFGDRGLSRKGAAPAAVSWYWTYSRLKVQAELVRDGATIELDGQAWMDHEISSSQLGDDLAGWDWTAIQLDDGSEVKAYRLRDQKGRADRWSAVYWIDPEGRVQSVYAEGFSWEEDGYWQSPESGNRYPTEVTIRAQHPSNGKVMVYRLRPLMQQQEFLGMRADNAYWEGACEVLDVRGQRIGLAYLELAGYGGGLAGQLTQ</sequence>
<dbReference type="Gene3D" id="2.40.370.10">
    <property type="entry name" value="AttH-like domain"/>
    <property type="match status" value="2"/>
</dbReference>
<dbReference type="InterPro" id="IPR010791">
    <property type="entry name" value="AttH_dom"/>
</dbReference>
<protein>
    <recommendedName>
        <fullName evidence="2">AttH domain-containing protein</fullName>
    </recommendedName>
</protein>
<dbReference type="HOGENOM" id="CLU_040626_1_0_0"/>
<dbReference type="RefSeq" id="WP_013044415.1">
    <property type="nucleotide sequence ID" value="NC_014008.1"/>
</dbReference>
<dbReference type="EMBL" id="CP001998">
    <property type="protein sequence ID" value="ADE55693.1"/>
    <property type="molecule type" value="Genomic_DNA"/>
</dbReference>
<dbReference type="SUPFAM" id="SSF159245">
    <property type="entry name" value="AttH-like"/>
    <property type="match status" value="1"/>
</dbReference>
<gene>
    <name evidence="3" type="ordered locus">Caka_2678</name>
</gene>
<dbReference type="PANTHER" id="PTHR38591">
    <property type="entry name" value="HYDROLASE"/>
    <property type="match status" value="1"/>
</dbReference>
<reference evidence="3 4" key="1">
    <citation type="journal article" date="2010" name="Stand. Genomic Sci.">
        <title>Complete genome sequence of Coraliomargarita akajimensis type strain (04OKA010-24).</title>
        <authorList>
            <person name="Mavromatis K."/>
            <person name="Abt B."/>
            <person name="Brambilla E."/>
            <person name="Lapidus A."/>
            <person name="Copeland A."/>
            <person name="Deshpande S."/>
            <person name="Nolan M."/>
            <person name="Lucas S."/>
            <person name="Tice H."/>
            <person name="Cheng J.F."/>
            <person name="Han C."/>
            <person name="Detter J.C."/>
            <person name="Woyke T."/>
            <person name="Goodwin L."/>
            <person name="Pitluck S."/>
            <person name="Held B."/>
            <person name="Brettin T."/>
            <person name="Tapia R."/>
            <person name="Ivanova N."/>
            <person name="Mikhailova N."/>
            <person name="Pati A."/>
            <person name="Liolios K."/>
            <person name="Chen A."/>
            <person name="Palaniappan K."/>
            <person name="Land M."/>
            <person name="Hauser L."/>
            <person name="Chang Y.J."/>
            <person name="Jeffries C.D."/>
            <person name="Rohde M."/>
            <person name="Goker M."/>
            <person name="Bristow J."/>
            <person name="Eisen J.A."/>
            <person name="Markowitz V."/>
            <person name="Hugenholtz P."/>
            <person name="Klenk H.P."/>
            <person name="Kyrpides N.C."/>
        </authorList>
    </citation>
    <scope>NUCLEOTIDE SEQUENCE [LARGE SCALE GENOMIC DNA]</scope>
    <source>
        <strain evidence="4">DSM 45221 / IAM 15411 / JCM 23193 / KCTC 12865</strain>
    </source>
</reference>
<dbReference type="Proteomes" id="UP000000925">
    <property type="component" value="Chromosome"/>
</dbReference>
<dbReference type="OrthoDB" id="9770826at2"/>
<dbReference type="InterPro" id="IPR023374">
    <property type="entry name" value="AttH-like_dom_sf"/>
</dbReference>
<evidence type="ECO:0000256" key="1">
    <source>
        <dbReference type="SAM" id="SignalP"/>
    </source>
</evidence>